<dbReference type="CDD" id="cd00383">
    <property type="entry name" value="trans_reg_C"/>
    <property type="match status" value="1"/>
</dbReference>
<evidence type="ECO:0000259" key="10">
    <source>
        <dbReference type="PROSITE" id="PS50110"/>
    </source>
</evidence>
<evidence type="ECO:0000256" key="6">
    <source>
        <dbReference type="ARBA" id="ARBA00023125"/>
    </source>
</evidence>
<keyword evidence="5" id="KW-0805">Transcription regulation</keyword>
<feature type="DNA-binding region" description="OmpR/PhoB-type" evidence="9">
    <location>
        <begin position="135"/>
        <end position="234"/>
    </location>
</feature>
<dbReference type="InterPro" id="IPR001789">
    <property type="entry name" value="Sig_transdc_resp-reg_receiver"/>
</dbReference>
<dbReference type="InterPro" id="IPR016032">
    <property type="entry name" value="Sig_transdc_resp-reg_C-effctor"/>
</dbReference>
<keyword evidence="3 8" id="KW-0597">Phosphoprotein</keyword>
<evidence type="ECO:0000256" key="5">
    <source>
        <dbReference type="ARBA" id="ARBA00023015"/>
    </source>
</evidence>
<dbReference type="PROSITE" id="PS50110">
    <property type="entry name" value="RESPONSE_REGULATORY"/>
    <property type="match status" value="1"/>
</dbReference>
<dbReference type="InterPro" id="IPR058124">
    <property type="entry name" value="CpxR-like_REC"/>
</dbReference>
<dbReference type="RefSeq" id="WP_094815365.1">
    <property type="nucleotide sequence ID" value="NZ_NEVU01000003.1"/>
</dbReference>
<feature type="modified residue" description="4-aspartylphosphate" evidence="8">
    <location>
        <position position="51"/>
    </location>
</feature>
<dbReference type="Proteomes" id="UP000216429">
    <property type="component" value="Unassembled WGS sequence"/>
</dbReference>
<sequence>MRILLIDDDVELTTMLSQYLTHEGFEVVACSDGERAIGELARRPYSLAVLDIMMPGLSGLETLQRIRLQHRLPVLMLTARGDDIDKVIGLNLGADDYVAKPCSPAELLARIRAILRRTQGAALADTPTAAAQEAPRCLKAGPLELWPGSRQATWHGEPLELTGTEFMLLEVLARHVGTLVSKQVISMEAFSRPLTPFDRRIDVHISAIRQKLGHRPDGQPWIQNVRGQGYQFLEA</sequence>
<proteinExistence type="predicted"/>
<accession>A0A261VBM7</accession>
<evidence type="ECO:0000256" key="2">
    <source>
        <dbReference type="ARBA" id="ARBA00022490"/>
    </source>
</evidence>
<keyword evidence="6 9" id="KW-0238">DNA-binding</keyword>
<evidence type="ECO:0000313" key="12">
    <source>
        <dbReference type="EMBL" id="OZI71556.1"/>
    </source>
</evidence>
<evidence type="ECO:0000256" key="3">
    <source>
        <dbReference type="ARBA" id="ARBA00022553"/>
    </source>
</evidence>
<evidence type="ECO:0000313" key="13">
    <source>
        <dbReference type="Proteomes" id="UP000216429"/>
    </source>
</evidence>
<dbReference type="GO" id="GO:0000976">
    <property type="term" value="F:transcription cis-regulatory region binding"/>
    <property type="evidence" value="ECO:0007669"/>
    <property type="project" value="TreeGrafter"/>
</dbReference>
<dbReference type="PROSITE" id="PS51755">
    <property type="entry name" value="OMPR_PHOB"/>
    <property type="match status" value="1"/>
</dbReference>
<keyword evidence="2" id="KW-0963">Cytoplasm</keyword>
<dbReference type="PANTHER" id="PTHR48111:SF39">
    <property type="entry name" value="TRANSCRIPTIONAL REGULATORY PROTEIN CPXR"/>
    <property type="match status" value="1"/>
</dbReference>
<keyword evidence="4" id="KW-0902">Two-component regulatory system</keyword>
<comment type="subcellular location">
    <subcellularLocation>
        <location evidence="1">Cytoplasm</location>
    </subcellularLocation>
</comment>
<gene>
    <name evidence="12" type="ORF">CAL22_17245</name>
</gene>
<protein>
    <submittedName>
        <fullName evidence="12">DNA-binding response regulator</fullName>
    </submittedName>
</protein>
<name>A0A261VBM7_9BORD</name>
<dbReference type="SMART" id="SM00448">
    <property type="entry name" value="REC"/>
    <property type="match status" value="1"/>
</dbReference>
<evidence type="ECO:0000256" key="8">
    <source>
        <dbReference type="PROSITE-ProRule" id="PRU00169"/>
    </source>
</evidence>
<dbReference type="OrthoDB" id="9802426at2"/>
<dbReference type="EMBL" id="NEVU01000003">
    <property type="protein sequence ID" value="OZI71556.1"/>
    <property type="molecule type" value="Genomic_DNA"/>
</dbReference>
<keyword evidence="7" id="KW-0804">Transcription</keyword>
<reference evidence="13" key="1">
    <citation type="submission" date="2017-05" db="EMBL/GenBank/DDBJ databases">
        <title>Complete and WGS of Bordetella genogroups.</title>
        <authorList>
            <person name="Spilker T."/>
            <person name="Lipuma J."/>
        </authorList>
    </citation>
    <scope>NUCLEOTIDE SEQUENCE [LARGE SCALE GENOMIC DNA]</scope>
    <source>
        <strain evidence="13">AU6712</strain>
    </source>
</reference>
<keyword evidence="13" id="KW-1185">Reference proteome</keyword>
<dbReference type="SUPFAM" id="SSF46894">
    <property type="entry name" value="C-terminal effector domain of the bipartite response regulators"/>
    <property type="match status" value="1"/>
</dbReference>
<dbReference type="AlphaFoldDB" id="A0A261VBM7"/>
<dbReference type="InterPro" id="IPR001867">
    <property type="entry name" value="OmpR/PhoB-type_DNA-bd"/>
</dbReference>
<dbReference type="FunFam" id="3.40.50.2300:FF:000001">
    <property type="entry name" value="DNA-binding response regulator PhoB"/>
    <property type="match status" value="1"/>
</dbReference>
<dbReference type="Gene3D" id="3.40.50.2300">
    <property type="match status" value="1"/>
</dbReference>
<dbReference type="SUPFAM" id="SSF52172">
    <property type="entry name" value="CheY-like"/>
    <property type="match status" value="1"/>
</dbReference>
<organism evidence="12 13">
    <name type="scientific">Bordetella genomosp. 12</name>
    <dbReference type="NCBI Taxonomy" id="463035"/>
    <lineage>
        <taxon>Bacteria</taxon>
        <taxon>Pseudomonadati</taxon>
        <taxon>Pseudomonadota</taxon>
        <taxon>Betaproteobacteria</taxon>
        <taxon>Burkholderiales</taxon>
        <taxon>Alcaligenaceae</taxon>
        <taxon>Bordetella</taxon>
    </lineage>
</organism>
<feature type="domain" description="Response regulatory" evidence="10">
    <location>
        <begin position="2"/>
        <end position="115"/>
    </location>
</feature>
<dbReference type="InterPro" id="IPR036388">
    <property type="entry name" value="WH-like_DNA-bd_sf"/>
</dbReference>
<feature type="domain" description="OmpR/PhoB-type" evidence="11">
    <location>
        <begin position="135"/>
        <end position="234"/>
    </location>
</feature>
<dbReference type="InterPro" id="IPR039420">
    <property type="entry name" value="WalR-like"/>
</dbReference>
<dbReference type="PANTHER" id="PTHR48111">
    <property type="entry name" value="REGULATOR OF RPOS"/>
    <property type="match status" value="1"/>
</dbReference>
<evidence type="ECO:0000256" key="9">
    <source>
        <dbReference type="PROSITE-ProRule" id="PRU01091"/>
    </source>
</evidence>
<dbReference type="Pfam" id="PF00486">
    <property type="entry name" value="Trans_reg_C"/>
    <property type="match status" value="1"/>
</dbReference>
<comment type="caution">
    <text evidence="12">The sequence shown here is derived from an EMBL/GenBank/DDBJ whole genome shotgun (WGS) entry which is preliminary data.</text>
</comment>
<evidence type="ECO:0000256" key="1">
    <source>
        <dbReference type="ARBA" id="ARBA00004496"/>
    </source>
</evidence>
<dbReference type="GO" id="GO:0006355">
    <property type="term" value="P:regulation of DNA-templated transcription"/>
    <property type="evidence" value="ECO:0007669"/>
    <property type="project" value="InterPro"/>
</dbReference>
<dbReference type="InterPro" id="IPR011006">
    <property type="entry name" value="CheY-like_superfamily"/>
</dbReference>
<dbReference type="Pfam" id="PF00072">
    <property type="entry name" value="Response_reg"/>
    <property type="match status" value="1"/>
</dbReference>
<dbReference type="Gene3D" id="6.10.250.690">
    <property type="match status" value="1"/>
</dbReference>
<dbReference type="GO" id="GO:0000156">
    <property type="term" value="F:phosphorelay response regulator activity"/>
    <property type="evidence" value="ECO:0007669"/>
    <property type="project" value="TreeGrafter"/>
</dbReference>
<evidence type="ECO:0000259" key="11">
    <source>
        <dbReference type="PROSITE" id="PS51755"/>
    </source>
</evidence>
<evidence type="ECO:0000256" key="7">
    <source>
        <dbReference type="ARBA" id="ARBA00023163"/>
    </source>
</evidence>
<dbReference type="GO" id="GO:0005829">
    <property type="term" value="C:cytosol"/>
    <property type="evidence" value="ECO:0007669"/>
    <property type="project" value="TreeGrafter"/>
</dbReference>
<dbReference type="GO" id="GO:0032993">
    <property type="term" value="C:protein-DNA complex"/>
    <property type="evidence" value="ECO:0007669"/>
    <property type="project" value="TreeGrafter"/>
</dbReference>
<dbReference type="SMART" id="SM00862">
    <property type="entry name" value="Trans_reg_C"/>
    <property type="match status" value="1"/>
</dbReference>
<dbReference type="Gene3D" id="1.10.10.10">
    <property type="entry name" value="Winged helix-like DNA-binding domain superfamily/Winged helix DNA-binding domain"/>
    <property type="match status" value="1"/>
</dbReference>
<evidence type="ECO:0000256" key="4">
    <source>
        <dbReference type="ARBA" id="ARBA00023012"/>
    </source>
</evidence>
<dbReference type="CDD" id="cd17623">
    <property type="entry name" value="REC_OmpR_CpxR"/>
    <property type="match status" value="1"/>
</dbReference>